<proteinExistence type="predicted"/>
<evidence type="ECO:0000313" key="5">
    <source>
        <dbReference type="Proteomes" id="UP000001194"/>
    </source>
</evidence>
<evidence type="ECO:0000313" key="4">
    <source>
        <dbReference type="EMBL" id="EDR09762.1"/>
    </source>
</evidence>
<dbReference type="RefSeq" id="XP_001879147.1">
    <property type="nucleotide sequence ID" value="XM_001879112.1"/>
</dbReference>
<feature type="compositionally biased region" description="Basic residues" evidence="2">
    <location>
        <begin position="795"/>
        <end position="807"/>
    </location>
</feature>
<sequence length="948" mass="104400">MFSSIPNHSPPMASRETSALKDHKRELDYCSPGGIAGSRQHTYFLLHFDTQGATLPPLRGPSIPGVSSQPRMPPNHSYNQHIMALAPIPTDIPLPHSSDKDLTHGLTIATATGHAPASFVAGSRHIECKKNEVVLHFPWLIQVDQSLDQDWSKDRKRLQSWSFPVLVRSFEVLGIVWTGLGLGLFVLGQKTGLDRTFKHYEKPIAKRGRCTGAGNYTEGDLSQLLALIEDELPIGQRGWKKVHERFAKWAKKNNRPERDCKSIETKYKQLIKPGKPTGSGKRPETVTKALKIEQMINERAGTRDLNDSDFDNTGEVEIVGGPVTNDSTLHAVTPRRMHTSAPTLELVQTLSKAFDLATQQSHKEDRASRSMQTTQFLTISQQLRDANATIESLRNEVSRLCNRFHDAEQARDCAELKLELMGMNAPASEHREHHTSSSSSEKENIDPTTSAYTNSGLSAVRSHSRWSSGVDFTPPTFFSSVPFLSTRETPPVPSPSHTSLVDNNGLLVTPHHNSSRISYIVSPVHVPGPKDNLSYCTQLNIVLTASYLVKFREPVSDQLYFGYHEEMPHLQRHKIHLACPFLTCDRLVAQHWIPVALLPGQIGWQNAQSTGVQSSPVQSSPLDSHWTASHFPESSPSPVDYESTWSHFRDHPIPFHHHHHHPSPLPSNAANANAAHANANAANANANAANANANAANANAAHANANAAHANDARAHANDAHAHANDAHANAPAARDNDDDTRRRRRHARTTTTTTCGDDDTRRHTTTTRDDDDTRRRLHAGTTTTTTRDDDYTWGRRHTTTTTRRHATTTTTRDNNDNNERAPTKTPSPPHPKNDTPTKNDERPPPPTPARNGDEGPAAPPFPSTLSPYHYLLSSPLPLPSTLSPLHSLPPFPPPPLLAPLSPPPFPSPFLAPSPLYSSLPPPFPSPAPFPSPPLFPFPFPLPPPSVT</sequence>
<dbReference type="EMBL" id="DS547098">
    <property type="protein sequence ID" value="EDR09762.1"/>
    <property type="molecule type" value="Genomic_DNA"/>
</dbReference>
<feature type="compositionally biased region" description="Basic and acidic residues" evidence="2">
    <location>
        <begin position="832"/>
        <end position="844"/>
    </location>
</feature>
<feature type="compositionally biased region" description="Pro residues" evidence="2">
    <location>
        <begin position="888"/>
        <end position="912"/>
    </location>
</feature>
<dbReference type="Pfam" id="PF20681">
    <property type="entry name" value="DUF6818"/>
    <property type="match status" value="1"/>
</dbReference>
<feature type="region of interest" description="Disordered" evidence="2">
    <location>
        <begin position="1"/>
        <end position="20"/>
    </location>
</feature>
<feature type="compositionally biased region" description="Basic and acidic residues" evidence="2">
    <location>
        <begin position="759"/>
        <end position="775"/>
    </location>
</feature>
<protein>
    <submittedName>
        <fullName evidence="4">Predicted protein</fullName>
    </submittedName>
</protein>
<reference evidence="4 5" key="1">
    <citation type="journal article" date="2008" name="Nature">
        <title>The genome of Laccaria bicolor provides insights into mycorrhizal symbiosis.</title>
        <authorList>
            <person name="Martin F."/>
            <person name="Aerts A."/>
            <person name="Ahren D."/>
            <person name="Brun A."/>
            <person name="Danchin E.G.J."/>
            <person name="Duchaussoy F."/>
            <person name="Gibon J."/>
            <person name="Kohler A."/>
            <person name="Lindquist E."/>
            <person name="Pereda V."/>
            <person name="Salamov A."/>
            <person name="Shapiro H.J."/>
            <person name="Wuyts J."/>
            <person name="Blaudez D."/>
            <person name="Buee M."/>
            <person name="Brokstein P."/>
            <person name="Canbaeck B."/>
            <person name="Cohen D."/>
            <person name="Courty P.E."/>
            <person name="Coutinho P.M."/>
            <person name="Delaruelle C."/>
            <person name="Detter J.C."/>
            <person name="Deveau A."/>
            <person name="DiFazio S."/>
            <person name="Duplessis S."/>
            <person name="Fraissinet-Tachet L."/>
            <person name="Lucic E."/>
            <person name="Frey-Klett P."/>
            <person name="Fourrey C."/>
            <person name="Feussner I."/>
            <person name="Gay G."/>
            <person name="Grimwood J."/>
            <person name="Hoegger P.J."/>
            <person name="Jain P."/>
            <person name="Kilaru S."/>
            <person name="Labbe J."/>
            <person name="Lin Y.C."/>
            <person name="Legue V."/>
            <person name="Le Tacon F."/>
            <person name="Marmeisse R."/>
            <person name="Melayah D."/>
            <person name="Montanini B."/>
            <person name="Muratet M."/>
            <person name="Nehls U."/>
            <person name="Niculita-Hirzel H."/>
            <person name="Oudot-Le Secq M.P."/>
            <person name="Peter M."/>
            <person name="Quesneville H."/>
            <person name="Rajashekar B."/>
            <person name="Reich M."/>
            <person name="Rouhier N."/>
            <person name="Schmutz J."/>
            <person name="Yin T."/>
            <person name="Chalot M."/>
            <person name="Henrissat B."/>
            <person name="Kuees U."/>
            <person name="Lucas S."/>
            <person name="Van de Peer Y."/>
            <person name="Podila G.K."/>
            <person name="Polle A."/>
            <person name="Pukkila P.J."/>
            <person name="Richardson P.M."/>
            <person name="Rouze P."/>
            <person name="Sanders I.R."/>
            <person name="Stajich J.E."/>
            <person name="Tunlid A."/>
            <person name="Tuskan G."/>
            <person name="Grigoriev I.V."/>
        </authorList>
    </citation>
    <scope>NUCLEOTIDE SEQUENCE [LARGE SCALE GENOMIC DNA]</scope>
    <source>
        <strain evidence="5">S238N-H82 / ATCC MYA-4686</strain>
    </source>
</reference>
<gene>
    <name evidence="4" type="ORF">LACBIDRAFT_325546</name>
</gene>
<organism evidence="5">
    <name type="scientific">Laccaria bicolor (strain S238N-H82 / ATCC MYA-4686)</name>
    <name type="common">Bicoloured deceiver</name>
    <name type="synonym">Laccaria laccata var. bicolor</name>
    <dbReference type="NCBI Taxonomy" id="486041"/>
    <lineage>
        <taxon>Eukaryota</taxon>
        <taxon>Fungi</taxon>
        <taxon>Dikarya</taxon>
        <taxon>Basidiomycota</taxon>
        <taxon>Agaricomycotina</taxon>
        <taxon>Agaricomycetes</taxon>
        <taxon>Agaricomycetidae</taxon>
        <taxon>Agaricales</taxon>
        <taxon>Agaricineae</taxon>
        <taxon>Hydnangiaceae</taxon>
        <taxon>Laccaria</taxon>
    </lineage>
</organism>
<dbReference type="KEGG" id="lbc:LACBIDRAFT_325546"/>
<feature type="compositionally biased region" description="Basic and acidic residues" evidence="2">
    <location>
        <begin position="428"/>
        <end position="445"/>
    </location>
</feature>
<dbReference type="HOGENOM" id="CLU_310363_0_0_1"/>
<dbReference type="InParanoid" id="B0D5F6"/>
<feature type="coiled-coil region" evidence="1">
    <location>
        <begin position="376"/>
        <end position="410"/>
    </location>
</feature>
<name>B0D5F6_LACBS</name>
<dbReference type="AlphaFoldDB" id="B0D5F6"/>
<keyword evidence="1" id="KW-0175">Coiled coil</keyword>
<evidence type="ECO:0000259" key="3">
    <source>
        <dbReference type="Pfam" id="PF20681"/>
    </source>
</evidence>
<dbReference type="GeneID" id="6074807"/>
<dbReference type="OrthoDB" id="99432at2759"/>
<dbReference type="PANTHER" id="PTHR34409">
    <property type="entry name" value="SET DOMAIN-CONTAINING PROTEIN"/>
    <property type="match status" value="1"/>
</dbReference>
<dbReference type="InterPro" id="IPR049203">
    <property type="entry name" value="DUF6818"/>
</dbReference>
<feature type="domain" description="DUF6818" evidence="3">
    <location>
        <begin position="233"/>
        <end position="311"/>
    </location>
</feature>
<feature type="compositionally biased region" description="Basic and acidic residues" evidence="2">
    <location>
        <begin position="711"/>
        <end position="726"/>
    </location>
</feature>
<feature type="region of interest" description="Disordered" evidence="2">
    <location>
        <begin position="426"/>
        <end position="451"/>
    </location>
</feature>
<accession>B0D5F6</accession>
<feature type="compositionally biased region" description="Polar residues" evidence="2">
    <location>
        <begin position="609"/>
        <end position="622"/>
    </location>
</feature>
<evidence type="ECO:0000256" key="2">
    <source>
        <dbReference type="SAM" id="MobiDB-lite"/>
    </source>
</evidence>
<dbReference type="PANTHER" id="PTHR34409:SF1">
    <property type="entry name" value="MYB-LIKE DOMAIN-CONTAINING PROTEIN"/>
    <property type="match status" value="1"/>
</dbReference>
<dbReference type="Proteomes" id="UP000001194">
    <property type="component" value="Unassembled WGS sequence"/>
</dbReference>
<keyword evidence="5" id="KW-1185">Reference proteome</keyword>
<evidence type="ECO:0000256" key="1">
    <source>
        <dbReference type="SAM" id="Coils"/>
    </source>
</evidence>
<feature type="region of interest" description="Disordered" evidence="2">
    <location>
        <begin position="609"/>
        <end position="642"/>
    </location>
</feature>
<feature type="compositionally biased region" description="Low complexity" evidence="2">
    <location>
        <begin position="864"/>
        <end position="887"/>
    </location>
</feature>
<feature type="region of interest" description="Disordered" evidence="2">
    <location>
        <begin position="702"/>
        <end position="912"/>
    </location>
</feature>
<feature type="compositionally biased region" description="Basic and acidic residues" evidence="2">
    <location>
        <begin position="814"/>
        <end position="823"/>
    </location>
</feature>